<evidence type="ECO:0000256" key="2">
    <source>
        <dbReference type="PROSITE-ProRule" id="PRU00335"/>
    </source>
</evidence>
<feature type="domain" description="HTH tetR-type" evidence="3">
    <location>
        <begin position="6"/>
        <end position="66"/>
    </location>
</feature>
<evidence type="ECO:0000313" key="5">
    <source>
        <dbReference type="Proteomes" id="UP000676079"/>
    </source>
</evidence>
<dbReference type="SUPFAM" id="SSF46689">
    <property type="entry name" value="Homeodomain-like"/>
    <property type="match status" value="1"/>
</dbReference>
<dbReference type="InterPro" id="IPR001647">
    <property type="entry name" value="HTH_TetR"/>
</dbReference>
<name>A0ABX8BJK4_9ACTN</name>
<dbReference type="InterPro" id="IPR009057">
    <property type="entry name" value="Homeodomain-like_sf"/>
</dbReference>
<proteinExistence type="predicted"/>
<accession>A0ABX8BJK4</accession>
<protein>
    <submittedName>
        <fullName evidence="4">TetR/AcrR family transcriptional regulator</fullName>
    </submittedName>
</protein>
<evidence type="ECO:0000313" key="4">
    <source>
        <dbReference type="EMBL" id="QUX22427.1"/>
    </source>
</evidence>
<sequence>MPPTARTPRGRWIEAGLDALARGGPDAVRVEALAAGLGVTKGGFYGYFDGRPALLAELLDEWERRCTGDVLARVEAEGGSPAEKIRRAGLLTFTDELHRIDLAVREWARQDPAVAERLRRVDNVRMDFLRTMFAGFIDDPDEVEARCTLAFALAIGRHFIAVDHPGRTHREAIVLAGDHLLRP</sequence>
<dbReference type="EMBL" id="CP074133">
    <property type="protein sequence ID" value="QUX22427.1"/>
    <property type="molecule type" value="Genomic_DNA"/>
</dbReference>
<dbReference type="PROSITE" id="PS50977">
    <property type="entry name" value="HTH_TETR_2"/>
    <property type="match status" value="1"/>
</dbReference>
<evidence type="ECO:0000256" key="1">
    <source>
        <dbReference type="ARBA" id="ARBA00023125"/>
    </source>
</evidence>
<dbReference type="Gene3D" id="1.10.357.10">
    <property type="entry name" value="Tetracycline Repressor, domain 2"/>
    <property type="match status" value="1"/>
</dbReference>
<gene>
    <name evidence="4" type="ORF">KGD84_29600</name>
</gene>
<dbReference type="Pfam" id="PF00440">
    <property type="entry name" value="TetR_N"/>
    <property type="match status" value="1"/>
</dbReference>
<reference evidence="4 5" key="1">
    <citation type="submission" date="2021-05" db="EMBL/GenBank/DDBJ databases">
        <title>Direct Submission.</title>
        <authorList>
            <person name="Li K."/>
            <person name="Gao J."/>
        </authorList>
    </citation>
    <scope>NUCLEOTIDE SEQUENCE [LARGE SCALE GENOMIC DNA]</scope>
    <source>
        <strain evidence="4 5">Mg02</strain>
    </source>
</reference>
<dbReference type="Proteomes" id="UP000676079">
    <property type="component" value="Chromosome"/>
</dbReference>
<organism evidence="4 5">
    <name type="scientific">Nocardiopsis changdeensis</name>
    <dbReference type="NCBI Taxonomy" id="2831969"/>
    <lineage>
        <taxon>Bacteria</taxon>
        <taxon>Bacillati</taxon>
        <taxon>Actinomycetota</taxon>
        <taxon>Actinomycetes</taxon>
        <taxon>Streptosporangiales</taxon>
        <taxon>Nocardiopsidaceae</taxon>
        <taxon>Nocardiopsis</taxon>
    </lineage>
</organism>
<dbReference type="RefSeq" id="WP_220563643.1">
    <property type="nucleotide sequence ID" value="NZ_CP074133.1"/>
</dbReference>
<keyword evidence="1 2" id="KW-0238">DNA-binding</keyword>
<keyword evidence="5" id="KW-1185">Reference proteome</keyword>
<feature type="DNA-binding region" description="H-T-H motif" evidence="2">
    <location>
        <begin position="29"/>
        <end position="48"/>
    </location>
</feature>
<dbReference type="PANTHER" id="PTHR30055:SF239">
    <property type="entry name" value="TRANSCRIPTIONAL REGULATORY PROTEIN"/>
    <property type="match status" value="1"/>
</dbReference>
<dbReference type="PANTHER" id="PTHR30055">
    <property type="entry name" value="HTH-TYPE TRANSCRIPTIONAL REGULATOR RUTR"/>
    <property type="match status" value="1"/>
</dbReference>
<evidence type="ECO:0000259" key="3">
    <source>
        <dbReference type="PROSITE" id="PS50977"/>
    </source>
</evidence>
<dbReference type="InterPro" id="IPR050109">
    <property type="entry name" value="HTH-type_TetR-like_transc_reg"/>
</dbReference>